<dbReference type="InterPro" id="IPR000515">
    <property type="entry name" value="MetI-like"/>
</dbReference>
<protein>
    <submittedName>
        <fullName evidence="8">ABC transporter permease</fullName>
    </submittedName>
</protein>
<keyword evidence="3 6" id="KW-0812">Transmembrane</keyword>
<reference evidence="8 9" key="1">
    <citation type="journal article" date="2015" name="J. Biotechnol.">
        <title>Complete genome sequence of Paenibacillus beijingensis 7188(T) (=DSM 24997(T)), a novel rhizobacterium from jujube garden soil.</title>
        <authorList>
            <person name="Kwak Y."/>
            <person name="Shin J.H."/>
        </authorList>
    </citation>
    <scope>NUCLEOTIDE SEQUENCE [LARGE SCALE GENOMIC DNA]</scope>
    <source>
        <strain evidence="8 9">DSM 24997</strain>
    </source>
</reference>
<dbReference type="PROSITE" id="PS50928">
    <property type="entry name" value="ABC_TM1"/>
    <property type="match status" value="1"/>
</dbReference>
<dbReference type="PANTHER" id="PTHR43759">
    <property type="entry name" value="TREHALOSE TRANSPORT SYSTEM PERMEASE PROTEIN SUGA"/>
    <property type="match status" value="1"/>
</dbReference>
<evidence type="ECO:0000313" key="8">
    <source>
        <dbReference type="EMBL" id="AJY75084.1"/>
    </source>
</evidence>
<evidence type="ECO:0000256" key="3">
    <source>
        <dbReference type="ARBA" id="ARBA00022692"/>
    </source>
</evidence>
<dbReference type="EMBL" id="CP011058">
    <property type="protein sequence ID" value="AJY75084.1"/>
    <property type="molecule type" value="Genomic_DNA"/>
</dbReference>
<evidence type="ECO:0000256" key="6">
    <source>
        <dbReference type="RuleBase" id="RU363032"/>
    </source>
</evidence>
<evidence type="ECO:0000256" key="4">
    <source>
        <dbReference type="ARBA" id="ARBA00022989"/>
    </source>
</evidence>
<sequence>MLAWIDKHLKYIFTVPTIIFVLLMIIYPIGYTLQLSFFEWSMSNTVPKTWVGLSNYIFFFKDERFAAAFRFTVWYTAVAVFIETVLGVAIALLISKINRGATLIKTAFIFPMVATPVAVGMVWKLIYEPTIGVANYLLEKLRIPESLWLSSTGSVFGSLIMIDIWMWTPLIILIVLAGITSLPSEPHESALVDGAGWFRTLTKVTLPLLSSSILVAVLLRLIDCLKTFDIVYATTMGGPGYASENLNILAYRYAFEYFYFGKSSALLILFILLVLILSILFIFVKKRVEVEY</sequence>
<feature type="transmembrane region" description="Helical" evidence="6">
    <location>
        <begin position="265"/>
        <end position="284"/>
    </location>
</feature>
<proteinExistence type="inferred from homology"/>
<feature type="domain" description="ABC transmembrane type-1" evidence="7">
    <location>
        <begin position="69"/>
        <end position="281"/>
    </location>
</feature>
<dbReference type="CDD" id="cd06261">
    <property type="entry name" value="TM_PBP2"/>
    <property type="match status" value="1"/>
</dbReference>
<dbReference type="InterPro" id="IPR052730">
    <property type="entry name" value="Sugar_ABC_transporter"/>
</dbReference>
<feature type="transmembrane region" description="Helical" evidence="6">
    <location>
        <begin position="200"/>
        <end position="222"/>
    </location>
</feature>
<dbReference type="SUPFAM" id="SSF161098">
    <property type="entry name" value="MetI-like"/>
    <property type="match status" value="1"/>
</dbReference>
<dbReference type="RefSeq" id="WP_045670517.1">
    <property type="nucleotide sequence ID" value="NZ_CP011058.1"/>
</dbReference>
<keyword evidence="5 6" id="KW-0472">Membrane</keyword>
<evidence type="ECO:0000256" key="2">
    <source>
        <dbReference type="ARBA" id="ARBA00022448"/>
    </source>
</evidence>
<dbReference type="Proteomes" id="UP000032633">
    <property type="component" value="Chromosome"/>
</dbReference>
<organism evidence="8 9">
    <name type="scientific">Paenibacillus beijingensis</name>
    <dbReference type="NCBI Taxonomy" id="1126833"/>
    <lineage>
        <taxon>Bacteria</taxon>
        <taxon>Bacillati</taxon>
        <taxon>Bacillota</taxon>
        <taxon>Bacilli</taxon>
        <taxon>Bacillales</taxon>
        <taxon>Paenibacillaceae</taxon>
        <taxon>Paenibacillus</taxon>
    </lineage>
</organism>
<keyword evidence="4 6" id="KW-1133">Transmembrane helix</keyword>
<dbReference type="PATRIC" id="fig|1126833.4.peg.2513"/>
<evidence type="ECO:0000256" key="1">
    <source>
        <dbReference type="ARBA" id="ARBA00004141"/>
    </source>
</evidence>
<gene>
    <name evidence="8" type="ORF">VN24_11470</name>
</gene>
<dbReference type="KEGG" id="pbj:VN24_11470"/>
<feature type="transmembrane region" description="Helical" evidence="6">
    <location>
        <begin position="106"/>
        <end position="127"/>
    </location>
</feature>
<dbReference type="InterPro" id="IPR035906">
    <property type="entry name" value="MetI-like_sf"/>
</dbReference>
<dbReference type="HOGENOM" id="CLU_016047_0_3_9"/>
<accession>A0A0D5NI65</accession>
<name>A0A0D5NI65_9BACL</name>
<dbReference type="OrthoDB" id="9783714at2"/>
<dbReference type="AlphaFoldDB" id="A0A0D5NI65"/>
<dbReference type="Gene3D" id="1.10.3720.10">
    <property type="entry name" value="MetI-like"/>
    <property type="match status" value="1"/>
</dbReference>
<feature type="transmembrane region" description="Helical" evidence="6">
    <location>
        <begin position="73"/>
        <end position="94"/>
    </location>
</feature>
<comment type="similarity">
    <text evidence="6">Belongs to the binding-protein-dependent transport system permease family.</text>
</comment>
<feature type="transmembrane region" description="Helical" evidence="6">
    <location>
        <begin position="12"/>
        <end position="33"/>
    </location>
</feature>
<dbReference type="STRING" id="1126833.VN24_11470"/>
<dbReference type="Pfam" id="PF00528">
    <property type="entry name" value="BPD_transp_1"/>
    <property type="match status" value="1"/>
</dbReference>
<evidence type="ECO:0000256" key="5">
    <source>
        <dbReference type="ARBA" id="ARBA00023136"/>
    </source>
</evidence>
<comment type="subcellular location">
    <subcellularLocation>
        <location evidence="6">Cell membrane</location>
        <topology evidence="6">Multi-pass membrane protein</topology>
    </subcellularLocation>
    <subcellularLocation>
        <location evidence="1">Membrane</location>
        <topology evidence="1">Multi-pass membrane protein</topology>
    </subcellularLocation>
</comment>
<dbReference type="GO" id="GO:0055085">
    <property type="term" value="P:transmembrane transport"/>
    <property type="evidence" value="ECO:0007669"/>
    <property type="project" value="InterPro"/>
</dbReference>
<evidence type="ECO:0000259" key="7">
    <source>
        <dbReference type="PROSITE" id="PS50928"/>
    </source>
</evidence>
<evidence type="ECO:0000313" key="9">
    <source>
        <dbReference type="Proteomes" id="UP000032633"/>
    </source>
</evidence>
<keyword evidence="9" id="KW-1185">Reference proteome</keyword>
<keyword evidence="2 6" id="KW-0813">Transport</keyword>
<dbReference type="PANTHER" id="PTHR43759:SF1">
    <property type="entry name" value="GLUCOSE IMPORT SYSTEM PERMEASE PROTEIN GLCT"/>
    <property type="match status" value="1"/>
</dbReference>
<reference evidence="9" key="2">
    <citation type="submission" date="2015-03" db="EMBL/GenBank/DDBJ databases">
        <title>Genome sequence of Paenibacillus beijingensis strain DSM 24997T.</title>
        <authorList>
            <person name="Kwak Y."/>
            <person name="Shin J.-H."/>
        </authorList>
    </citation>
    <scope>NUCLEOTIDE SEQUENCE [LARGE SCALE GENOMIC DNA]</scope>
    <source>
        <strain evidence="9">DSM 24997</strain>
    </source>
</reference>
<feature type="transmembrane region" description="Helical" evidence="6">
    <location>
        <begin position="147"/>
        <end position="179"/>
    </location>
</feature>
<dbReference type="GO" id="GO:0005886">
    <property type="term" value="C:plasma membrane"/>
    <property type="evidence" value="ECO:0007669"/>
    <property type="project" value="UniProtKB-SubCell"/>
</dbReference>